<dbReference type="InterPro" id="IPR007541">
    <property type="entry name" value="Uncharacterised_BSP"/>
</dbReference>
<protein>
    <submittedName>
        <fullName evidence="2">Uncharacterized protein</fullName>
    </submittedName>
</protein>
<organism evidence="2 3">
    <name type="scientific">Rhynchospora tenuis</name>
    <dbReference type="NCBI Taxonomy" id="198213"/>
    <lineage>
        <taxon>Eukaryota</taxon>
        <taxon>Viridiplantae</taxon>
        <taxon>Streptophyta</taxon>
        <taxon>Embryophyta</taxon>
        <taxon>Tracheophyta</taxon>
        <taxon>Spermatophyta</taxon>
        <taxon>Magnoliopsida</taxon>
        <taxon>Liliopsida</taxon>
        <taxon>Poales</taxon>
        <taxon>Cyperaceae</taxon>
        <taxon>Cyperoideae</taxon>
        <taxon>Rhynchosporeae</taxon>
        <taxon>Rhynchospora</taxon>
    </lineage>
</organism>
<sequence>MDQLGTLLPLSSQTPTPALNPIKPPHPTLSNPKISTTVWTNSYPPTPLRLATLLALLLISVWANYEASKGFNLSILDAPTHTLAGRRFNLLFVSNGRAADMALKSSRFIEHILYPLEEAFPQKPVRHVTIRLSDNNIMNDVIVSRCNSRAAAAIGEYLIEISPSVMAQKDVITAAFASALHRGMGYVWLWDGHATMPQPILDAMVQYLSVQYKLAYKDYESTYLTSTLADLIQLCEEKSSGFIARLNNAVREKWDEHTLTDAFSSPSEMMCLSRIISVSEDGFLADNAGLDLSWELNQAM</sequence>
<evidence type="ECO:0000313" key="2">
    <source>
        <dbReference type="EMBL" id="KAJ3700894.1"/>
    </source>
</evidence>
<reference evidence="2 3" key="1">
    <citation type="journal article" date="2022" name="Cell">
        <title>Repeat-based holocentromeres influence genome architecture and karyotype evolution.</title>
        <authorList>
            <person name="Hofstatter P.G."/>
            <person name="Thangavel G."/>
            <person name="Lux T."/>
            <person name="Neumann P."/>
            <person name="Vondrak T."/>
            <person name="Novak P."/>
            <person name="Zhang M."/>
            <person name="Costa L."/>
            <person name="Castellani M."/>
            <person name="Scott A."/>
            <person name="Toegelov H."/>
            <person name="Fuchs J."/>
            <person name="Mata-Sucre Y."/>
            <person name="Dias Y."/>
            <person name="Vanzela A.L.L."/>
            <person name="Huettel B."/>
            <person name="Almeida C.C.S."/>
            <person name="Simkova H."/>
            <person name="Souza G."/>
            <person name="Pedrosa-Harand A."/>
            <person name="Macas J."/>
            <person name="Mayer K.F.X."/>
            <person name="Houben A."/>
            <person name="Marques A."/>
        </authorList>
    </citation>
    <scope>NUCLEOTIDE SEQUENCE [LARGE SCALE GENOMIC DNA]</scope>
    <source>
        <strain evidence="2">RhyTen1mFocal</strain>
    </source>
</reference>
<feature type="region of interest" description="Disordered" evidence="1">
    <location>
        <begin position="1"/>
        <end position="31"/>
    </location>
</feature>
<proteinExistence type="predicted"/>
<dbReference type="EMBL" id="JAMRDG010000001">
    <property type="protein sequence ID" value="KAJ3700894.1"/>
    <property type="molecule type" value="Genomic_DNA"/>
</dbReference>
<gene>
    <name evidence="2" type="ORF">LUZ61_004599</name>
</gene>
<accession>A0AAD5ZN16</accession>
<name>A0AAD5ZN16_9POAL</name>
<dbReference type="PANTHER" id="PTHR33321:SF3">
    <property type="entry name" value="OS05G0582000 PROTEIN"/>
    <property type="match status" value="1"/>
</dbReference>
<evidence type="ECO:0000313" key="3">
    <source>
        <dbReference type="Proteomes" id="UP001210211"/>
    </source>
</evidence>
<dbReference type="Proteomes" id="UP001210211">
    <property type="component" value="Unassembled WGS sequence"/>
</dbReference>
<dbReference type="AlphaFoldDB" id="A0AAD5ZN16"/>
<keyword evidence="3" id="KW-1185">Reference proteome</keyword>
<dbReference type="Pfam" id="PF04450">
    <property type="entry name" value="BSP"/>
    <property type="match status" value="1"/>
</dbReference>
<evidence type="ECO:0000256" key="1">
    <source>
        <dbReference type="SAM" id="MobiDB-lite"/>
    </source>
</evidence>
<dbReference type="PANTHER" id="PTHR33321">
    <property type="match status" value="1"/>
</dbReference>
<comment type="caution">
    <text evidence="2">The sequence shown here is derived from an EMBL/GenBank/DDBJ whole genome shotgun (WGS) entry which is preliminary data.</text>
</comment>